<comment type="catalytic activity">
    <reaction evidence="1">
        <text>7,8-dihydroneopterin = 6-hydroxymethyl-7,8-dihydropterin + glycolaldehyde</text>
        <dbReference type="Rhea" id="RHEA:10540"/>
        <dbReference type="ChEBI" id="CHEBI:17001"/>
        <dbReference type="ChEBI" id="CHEBI:17071"/>
        <dbReference type="ChEBI" id="CHEBI:44841"/>
        <dbReference type="EC" id="4.1.2.25"/>
    </reaction>
</comment>
<dbReference type="AlphaFoldDB" id="A0A2J6RML1"/>
<dbReference type="Gene3D" id="3.30.1130.10">
    <property type="match status" value="2"/>
</dbReference>
<dbReference type="SUPFAM" id="SSF55620">
    <property type="entry name" value="Tetrahydrobiopterin biosynthesis enzymes-like"/>
    <property type="match status" value="1"/>
</dbReference>
<protein>
    <recommendedName>
        <fullName evidence="4">dihydroneopterin aldolase</fullName>
        <ecNumber evidence="4">4.1.2.25</ecNumber>
    </recommendedName>
    <alternativeName>
        <fullName evidence="7">7,8-dihydroneopterin aldolase</fullName>
    </alternativeName>
</protein>
<organism evidence="10 11">
    <name type="scientific">Hyaloscypha variabilis (strain UAMH 11265 / GT02V1 / F)</name>
    <name type="common">Meliniomyces variabilis</name>
    <dbReference type="NCBI Taxonomy" id="1149755"/>
    <lineage>
        <taxon>Eukaryota</taxon>
        <taxon>Fungi</taxon>
        <taxon>Dikarya</taxon>
        <taxon>Ascomycota</taxon>
        <taxon>Pezizomycotina</taxon>
        <taxon>Leotiomycetes</taxon>
        <taxon>Helotiales</taxon>
        <taxon>Hyaloscyphaceae</taxon>
        <taxon>Hyaloscypha</taxon>
        <taxon>Hyaloscypha variabilis</taxon>
    </lineage>
</organism>
<keyword evidence="11" id="KW-1185">Reference proteome</keyword>
<feature type="compositionally biased region" description="Basic and acidic residues" evidence="8">
    <location>
        <begin position="147"/>
        <end position="160"/>
    </location>
</feature>
<gene>
    <name evidence="10" type="ORF">L207DRAFT_583587</name>
</gene>
<dbReference type="STRING" id="1149755.A0A2J6RML1"/>
<feature type="region of interest" description="Disordered" evidence="8">
    <location>
        <begin position="129"/>
        <end position="160"/>
    </location>
</feature>
<name>A0A2J6RML1_HYAVF</name>
<proteinExistence type="inferred from homology"/>
<evidence type="ECO:0000256" key="8">
    <source>
        <dbReference type="SAM" id="MobiDB-lite"/>
    </source>
</evidence>
<dbReference type="SMART" id="SM00905">
    <property type="entry name" value="FolB"/>
    <property type="match status" value="1"/>
</dbReference>
<dbReference type="OrthoDB" id="5425486at2759"/>
<keyword evidence="6" id="KW-0456">Lyase</keyword>
<dbReference type="PANTHER" id="PTHR42844">
    <property type="entry name" value="DIHYDRONEOPTERIN ALDOLASE 1-RELATED"/>
    <property type="match status" value="1"/>
</dbReference>
<evidence type="ECO:0000256" key="4">
    <source>
        <dbReference type="ARBA" id="ARBA00013043"/>
    </source>
</evidence>
<dbReference type="GO" id="GO:0046656">
    <property type="term" value="P:folic acid biosynthetic process"/>
    <property type="evidence" value="ECO:0007669"/>
    <property type="project" value="UniProtKB-KW"/>
</dbReference>
<comment type="pathway">
    <text evidence="2">Cofactor biosynthesis; tetrahydrofolate biosynthesis; 2-amino-4-hydroxy-6-hydroxymethyl-7,8-dihydropteridine diphosphate from 7,8-dihydroneopterin triphosphate: step 3/4.</text>
</comment>
<feature type="compositionally biased region" description="Low complexity" evidence="8">
    <location>
        <begin position="135"/>
        <end position="145"/>
    </location>
</feature>
<keyword evidence="5" id="KW-0289">Folate biosynthesis</keyword>
<dbReference type="EC" id="4.1.2.25" evidence="4"/>
<accession>A0A2J6RML1</accession>
<reference evidence="10 11" key="1">
    <citation type="submission" date="2016-04" db="EMBL/GenBank/DDBJ databases">
        <title>A degradative enzymes factory behind the ericoid mycorrhizal symbiosis.</title>
        <authorList>
            <consortium name="DOE Joint Genome Institute"/>
            <person name="Martino E."/>
            <person name="Morin E."/>
            <person name="Grelet G."/>
            <person name="Kuo A."/>
            <person name="Kohler A."/>
            <person name="Daghino S."/>
            <person name="Barry K."/>
            <person name="Choi C."/>
            <person name="Cichocki N."/>
            <person name="Clum A."/>
            <person name="Copeland A."/>
            <person name="Hainaut M."/>
            <person name="Haridas S."/>
            <person name="Labutti K."/>
            <person name="Lindquist E."/>
            <person name="Lipzen A."/>
            <person name="Khouja H.-R."/>
            <person name="Murat C."/>
            <person name="Ohm R."/>
            <person name="Olson A."/>
            <person name="Spatafora J."/>
            <person name="Veneault-Fourrey C."/>
            <person name="Henrissat B."/>
            <person name="Grigoriev I."/>
            <person name="Martin F."/>
            <person name="Perotto S."/>
        </authorList>
    </citation>
    <scope>NUCLEOTIDE SEQUENCE [LARGE SCALE GENOMIC DNA]</scope>
    <source>
        <strain evidence="10 11">F</strain>
    </source>
</reference>
<dbReference type="Proteomes" id="UP000235786">
    <property type="component" value="Unassembled WGS sequence"/>
</dbReference>
<feature type="domain" description="Dihydroneopterin aldolase/epimerase" evidence="9">
    <location>
        <begin position="210"/>
        <end position="330"/>
    </location>
</feature>
<evidence type="ECO:0000256" key="6">
    <source>
        <dbReference type="ARBA" id="ARBA00023239"/>
    </source>
</evidence>
<dbReference type="InterPro" id="IPR006156">
    <property type="entry name" value="Dihydroneopterin_aldolase"/>
</dbReference>
<sequence>MPPLLTPHELLLKTREPHSQISVHHLQTTLPLARDAWGRPSKPQPLLISCTLSLRHPFTSSSSSDTVSSSTVHYGTLSKAILEACQEFRELCEDEVMPVPMHIRALVCYLQFYLTGCDTLPRIPSHLSLPGNQNSTFTPPSTSPSRIGRDGKTKEREREREPLIPCSMLNALSLEILLPKASLLGEGISLKGDFVYEEGHPGPSAYSMLLKLRDLRVPAVIGVNGNERRAKQIVICSVEMERWDRMVDAYNELEEIVVKSIEESSFQTLEALCTHLAHRILVYFLLPHYPLPSSPPLPHSTLPHSHLDTSHHQRSSTTWNYQRIRITLQKPTAVTFAAAPSVSLLLDSDPSKSQEVSELWERRRGGEGKLVVPFPLEGRLDEWIGRNGVKWTGE</sequence>
<dbReference type="GO" id="GO:0004150">
    <property type="term" value="F:dihydroneopterin aldolase activity"/>
    <property type="evidence" value="ECO:0007669"/>
    <property type="project" value="UniProtKB-EC"/>
</dbReference>
<evidence type="ECO:0000256" key="2">
    <source>
        <dbReference type="ARBA" id="ARBA00005013"/>
    </source>
</evidence>
<evidence type="ECO:0000256" key="1">
    <source>
        <dbReference type="ARBA" id="ARBA00001353"/>
    </source>
</evidence>
<comment type="similarity">
    <text evidence="3">Belongs to the DHNA family.</text>
</comment>
<dbReference type="EMBL" id="KZ613946">
    <property type="protein sequence ID" value="PMD39733.1"/>
    <property type="molecule type" value="Genomic_DNA"/>
</dbReference>
<evidence type="ECO:0000256" key="5">
    <source>
        <dbReference type="ARBA" id="ARBA00022909"/>
    </source>
</evidence>
<dbReference type="Pfam" id="PF02152">
    <property type="entry name" value="FolB"/>
    <property type="match status" value="1"/>
</dbReference>
<evidence type="ECO:0000259" key="9">
    <source>
        <dbReference type="SMART" id="SM00905"/>
    </source>
</evidence>
<dbReference type="InterPro" id="IPR006157">
    <property type="entry name" value="FolB_dom"/>
</dbReference>
<evidence type="ECO:0000313" key="11">
    <source>
        <dbReference type="Proteomes" id="UP000235786"/>
    </source>
</evidence>
<evidence type="ECO:0000313" key="10">
    <source>
        <dbReference type="EMBL" id="PMD39733.1"/>
    </source>
</evidence>
<dbReference type="GO" id="GO:0005737">
    <property type="term" value="C:cytoplasm"/>
    <property type="evidence" value="ECO:0007669"/>
    <property type="project" value="TreeGrafter"/>
</dbReference>
<evidence type="ECO:0000256" key="7">
    <source>
        <dbReference type="ARBA" id="ARBA00032903"/>
    </source>
</evidence>
<dbReference type="PANTHER" id="PTHR42844:SF1">
    <property type="entry name" value="DIHYDRONEOPTERIN ALDOLASE 1-RELATED"/>
    <property type="match status" value="1"/>
</dbReference>
<evidence type="ECO:0000256" key="3">
    <source>
        <dbReference type="ARBA" id="ARBA00005708"/>
    </source>
</evidence>
<dbReference type="InterPro" id="IPR043133">
    <property type="entry name" value="GTP-CH-I_C/QueF"/>
</dbReference>